<sequence length="238" mass="24139">MSDGIAAYGITLNWDGVDVAEITNVSGPGMKVDSLDLTSHGSSDAFREFVAGLADGGEVTFEGHFYSGDTNGMIAFITDMQARSSKTCIVTSPTAAAFTWTFTAFATAFDMQYPHDGTLGFTATVKITGKPVLAVTAATGPTDIVVTGNVSGALAEIPTYAAGTYEYVVNTVAEASVTVTVTAAGANTITVNGNTVASGVASGAIDLTPGAITTLTVVVGETGKVNKTYTIRCMSAGA</sequence>
<accession>A0A6H1ZJC3</accession>
<evidence type="ECO:0000313" key="3">
    <source>
        <dbReference type="EMBL" id="QJA83843.1"/>
    </source>
</evidence>
<evidence type="ECO:0000313" key="4">
    <source>
        <dbReference type="EMBL" id="QJH96505.1"/>
    </source>
</evidence>
<dbReference type="EMBL" id="MT144653">
    <property type="protein sequence ID" value="QJH96505.1"/>
    <property type="molecule type" value="Genomic_DNA"/>
</dbReference>
<protein>
    <recommendedName>
        <fullName evidence="5">Cadherin-like beta sandwich domain-containing protein</fullName>
    </recommendedName>
</protein>
<organism evidence="1">
    <name type="scientific">viral metagenome</name>
    <dbReference type="NCBI Taxonomy" id="1070528"/>
    <lineage>
        <taxon>unclassified sequences</taxon>
        <taxon>metagenomes</taxon>
        <taxon>organismal metagenomes</taxon>
    </lineage>
</organism>
<evidence type="ECO:0000313" key="2">
    <source>
        <dbReference type="EMBL" id="QJA62265.1"/>
    </source>
</evidence>
<evidence type="ECO:0000313" key="1">
    <source>
        <dbReference type="EMBL" id="QJA47628.1"/>
    </source>
</evidence>
<gene>
    <name evidence="3" type="ORF">MM415A00250_0021</name>
    <name evidence="2" type="ORF">MM415B00805_0009</name>
    <name evidence="1" type="ORF">TM448A00708_0001</name>
    <name evidence="4" type="ORF">TM448B00745_0020</name>
</gene>
<dbReference type="EMBL" id="MT142519">
    <property type="protein sequence ID" value="QJA83843.1"/>
    <property type="molecule type" value="Genomic_DNA"/>
</dbReference>
<name>A0A6H1ZJC3_9ZZZZ</name>
<dbReference type="Gene3D" id="4.10.410.40">
    <property type="match status" value="1"/>
</dbReference>
<dbReference type="EMBL" id="MT141466">
    <property type="protein sequence ID" value="QJA62265.1"/>
    <property type="molecule type" value="Genomic_DNA"/>
</dbReference>
<dbReference type="EMBL" id="MT144051">
    <property type="protein sequence ID" value="QJA47628.1"/>
    <property type="molecule type" value="Genomic_DNA"/>
</dbReference>
<proteinExistence type="predicted"/>
<evidence type="ECO:0008006" key="5">
    <source>
        <dbReference type="Google" id="ProtNLM"/>
    </source>
</evidence>
<dbReference type="AlphaFoldDB" id="A0A6H1ZJC3"/>
<reference evidence="1" key="1">
    <citation type="submission" date="2020-03" db="EMBL/GenBank/DDBJ databases">
        <title>The deep terrestrial virosphere.</title>
        <authorList>
            <person name="Holmfeldt K."/>
            <person name="Nilsson E."/>
            <person name="Simone D."/>
            <person name="Lopez-Fernandez M."/>
            <person name="Wu X."/>
            <person name="de Brujin I."/>
            <person name="Lundin D."/>
            <person name="Andersson A."/>
            <person name="Bertilsson S."/>
            <person name="Dopson M."/>
        </authorList>
    </citation>
    <scope>NUCLEOTIDE SEQUENCE</scope>
    <source>
        <strain evidence="3">MM415A00250</strain>
        <strain evidence="2">MM415B00805</strain>
        <strain evidence="1">TM448A00708</strain>
        <strain evidence="4">TM448B00745</strain>
    </source>
</reference>